<dbReference type="AlphaFoldDB" id="A0A7X6R0H1"/>
<keyword evidence="2" id="KW-0808">Transferase</keyword>
<evidence type="ECO:0000313" key="3">
    <source>
        <dbReference type="Proteomes" id="UP000581206"/>
    </source>
</evidence>
<dbReference type="PANTHER" id="PTHR43792:SF1">
    <property type="entry name" value="N-ACETYLTRANSFERASE DOMAIN-CONTAINING PROTEIN"/>
    <property type="match status" value="1"/>
</dbReference>
<keyword evidence="3" id="KW-1185">Reference proteome</keyword>
<comment type="caution">
    <text evidence="2">The sequence shown here is derived from an EMBL/GenBank/DDBJ whole genome shotgun (WGS) entry which is preliminary data.</text>
</comment>
<dbReference type="EMBL" id="JAAXOX010000013">
    <property type="protein sequence ID" value="NKY24233.1"/>
    <property type="molecule type" value="Genomic_DNA"/>
</dbReference>
<dbReference type="Gene3D" id="3.40.630.30">
    <property type="match status" value="1"/>
</dbReference>
<evidence type="ECO:0000259" key="1">
    <source>
        <dbReference type="PROSITE" id="PS51186"/>
    </source>
</evidence>
<gene>
    <name evidence="2" type="ORF">HGA03_16305</name>
</gene>
<dbReference type="PANTHER" id="PTHR43792">
    <property type="entry name" value="GNAT FAMILY, PUTATIVE (AFU_ORTHOLOGUE AFUA_3G00765)-RELATED-RELATED"/>
    <property type="match status" value="1"/>
</dbReference>
<dbReference type="InterPro" id="IPR016181">
    <property type="entry name" value="Acyl_CoA_acyltransferase"/>
</dbReference>
<dbReference type="InterPro" id="IPR051531">
    <property type="entry name" value="N-acetyltransferase"/>
</dbReference>
<dbReference type="Proteomes" id="UP000581206">
    <property type="component" value="Unassembled WGS sequence"/>
</dbReference>
<dbReference type="GO" id="GO:0016747">
    <property type="term" value="F:acyltransferase activity, transferring groups other than amino-acyl groups"/>
    <property type="evidence" value="ECO:0007669"/>
    <property type="project" value="InterPro"/>
</dbReference>
<feature type="domain" description="N-acetyltransferase" evidence="1">
    <location>
        <begin position="8"/>
        <end position="174"/>
    </location>
</feature>
<proteinExistence type="predicted"/>
<sequence>MRAHTPRLSLRPFTPADGPALHAYLRDPEVVRFEPYGPHTAEQAAQEAARRAEDPRFVAVERIEDGVLVGHVFRALVDPSSWRTWTVGYVFNPEFGGRGYATEATRAVIDDCFAAEGAHRVTARCDPRNAPSWRLLERVGMRREGHELRCASFEDGPDGRPVWHDAFLYAVLAEEWPGR</sequence>
<name>A0A7X6R0H1_9CELL</name>
<dbReference type="RefSeq" id="WP_168631365.1">
    <property type="nucleotide sequence ID" value="NZ_BONL01000005.1"/>
</dbReference>
<accession>A0A7X6R0H1</accession>
<reference evidence="2 3" key="1">
    <citation type="submission" date="2020-04" db="EMBL/GenBank/DDBJ databases">
        <title>MicrobeNet Type strains.</title>
        <authorList>
            <person name="Nicholson A.C."/>
        </authorList>
    </citation>
    <scope>NUCLEOTIDE SEQUENCE [LARGE SCALE GENOMIC DNA]</scope>
    <source>
        <strain evidence="2 3">ATCC BAA-788</strain>
    </source>
</reference>
<dbReference type="SUPFAM" id="SSF55729">
    <property type="entry name" value="Acyl-CoA N-acyltransferases (Nat)"/>
    <property type="match status" value="1"/>
</dbReference>
<dbReference type="InterPro" id="IPR000182">
    <property type="entry name" value="GNAT_dom"/>
</dbReference>
<dbReference type="PROSITE" id="PS51186">
    <property type="entry name" value="GNAT"/>
    <property type="match status" value="1"/>
</dbReference>
<dbReference type="Pfam" id="PF13302">
    <property type="entry name" value="Acetyltransf_3"/>
    <property type="match status" value="1"/>
</dbReference>
<protein>
    <submittedName>
        <fullName evidence="2">GNAT family N-acetyltransferase</fullName>
    </submittedName>
</protein>
<organism evidence="2 3">
    <name type="scientific">Cellulomonas denverensis</name>
    <dbReference type="NCBI Taxonomy" id="264297"/>
    <lineage>
        <taxon>Bacteria</taxon>
        <taxon>Bacillati</taxon>
        <taxon>Actinomycetota</taxon>
        <taxon>Actinomycetes</taxon>
        <taxon>Micrococcales</taxon>
        <taxon>Cellulomonadaceae</taxon>
        <taxon>Cellulomonas</taxon>
    </lineage>
</organism>
<dbReference type="CDD" id="cd04301">
    <property type="entry name" value="NAT_SF"/>
    <property type="match status" value="1"/>
</dbReference>
<evidence type="ECO:0000313" key="2">
    <source>
        <dbReference type="EMBL" id="NKY24233.1"/>
    </source>
</evidence>